<keyword evidence="5 6" id="KW-0472">Membrane</keyword>
<feature type="transmembrane region" description="Helical" evidence="6">
    <location>
        <begin position="397"/>
        <end position="421"/>
    </location>
</feature>
<dbReference type="PROSITE" id="PS50850">
    <property type="entry name" value="MFS"/>
    <property type="match status" value="1"/>
</dbReference>
<organism evidence="8 10">
    <name type="scientific">Ferroacidibacillus organovorans</name>
    <dbReference type="NCBI Taxonomy" id="1765683"/>
    <lineage>
        <taxon>Bacteria</taxon>
        <taxon>Bacillati</taxon>
        <taxon>Bacillota</taxon>
        <taxon>Bacilli</taxon>
        <taxon>Bacillales</taxon>
        <taxon>Alicyclobacillaceae</taxon>
        <taxon>Ferroacidibacillus</taxon>
    </lineage>
</organism>
<keyword evidence="10" id="KW-1185">Reference proteome</keyword>
<feature type="transmembrane region" description="Helical" evidence="6">
    <location>
        <begin position="74"/>
        <end position="92"/>
    </location>
</feature>
<comment type="caution">
    <text evidence="8">The sequence shown here is derived from an EMBL/GenBank/DDBJ whole genome shotgun (WGS) entry which is preliminary data.</text>
</comment>
<dbReference type="AlphaFoldDB" id="A0A101XU11"/>
<dbReference type="EMBL" id="LPVJ01000001">
    <property type="protein sequence ID" value="KUO97451.1"/>
    <property type="molecule type" value="Genomic_DNA"/>
</dbReference>
<feature type="transmembrane region" description="Helical" evidence="6">
    <location>
        <begin position="182"/>
        <end position="201"/>
    </location>
</feature>
<dbReference type="InterPro" id="IPR036259">
    <property type="entry name" value="MFS_trans_sf"/>
</dbReference>
<evidence type="ECO:0000313" key="10">
    <source>
        <dbReference type="Proteomes" id="UP000053557"/>
    </source>
</evidence>
<evidence type="ECO:0000256" key="3">
    <source>
        <dbReference type="ARBA" id="ARBA00022692"/>
    </source>
</evidence>
<dbReference type="GO" id="GO:0008643">
    <property type="term" value="P:carbohydrate transport"/>
    <property type="evidence" value="ECO:0007669"/>
    <property type="project" value="InterPro"/>
</dbReference>
<proteinExistence type="predicted"/>
<evidence type="ECO:0000313" key="8">
    <source>
        <dbReference type="EMBL" id="KUO97451.1"/>
    </source>
</evidence>
<dbReference type="InterPro" id="IPR039672">
    <property type="entry name" value="MFS_2"/>
</dbReference>
<accession>A0A101XU11</accession>
<dbReference type="EMBL" id="LPVJ01000001">
    <property type="protein sequence ID" value="KUO97473.1"/>
    <property type="molecule type" value="Genomic_DNA"/>
</dbReference>
<dbReference type="Pfam" id="PF13347">
    <property type="entry name" value="MFS_2"/>
    <property type="match status" value="1"/>
</dbReference>
<keyword evidence="4 6" id="KW-1133">Transmembrane helix</keyword>
<feature type="transmembrane region" description="Helical" evidence="6">
    <location>
        <begin position="112"/>
        <end position="135"/>
    </location>
</feature>
<comment type="subcellular location">
    <subcellularLocation>
        <location evidence="1">Cell membrane</location>
        <topology evidence="1">Multi-pass membrane protein</topology>
    </subcellularLocation>
</comment>
<feature type="domain" description="Major facilitator superfamily (MFS) profile" evidence="7">
    <location>
        <begin position="1"/>
        <end position="424"/>
    </location>
</feature>
<evidence type="ECO:0000256" key="4">
    <source>
        <dbReference type="ARBA" id="ARBA00022989"/>
    </source>
</evidence>
<feature type="transmembrane region" description="Helical" evidence="6">
    <location>
        <begin position="222"/>
        <end position="245"/>
    </location>
</feature>
<evidence type="ECO:0000313" key="9">
    <source>
        <dbReference type="EMBL" id="KUO97473.1"/>
    </source>
</evidence>
<dbReference type="Proteomes" id="UP000053557">
    <property type="component" value="Unassembled WGS sequence"/>
</dbReference>
<evidence type="ECO:0000256" key="6">
    <source>
        <dbReference type="SAM" id="Phobius"/>
    </source>
</evidence>
<keyword evidence="2" id="KW-0813">Transport</keyword>
<dbReference type="GO" id="GO:0015293">
    <property type="term" value="F:symporter activity"/>
    <property type="evidence" value="ECO:0007669"/>
    <property type="project" value="InterPro"/>
</dbReference>
<feature type="transmembrane region" description="Helical" evidence="6">
    <location>
        <begin position="316"/>
        <end position="335"/>
    </location>
</feature>
<feature type="transmembrane region" description="Helical" evidence="6">
    <location>
        <begin position="12"/>
        <end position="31"/>
    </location>
</feature>
<evidence type="ECO:0000256" key="5">
    <source>
        <dbReference type="ARBA" id="ARBA00023136"/>
    </source>
</evidence>
<name>A0A101XU11_9BACL</name>
<sequence length="445" mass="49089">MKFRILAYSVGNLGINLYTQAFATYAVFYYVDRLRVSAALIGLAMAIHGLANAFFNPLIGYLSDRTQSRIGRRMPYMLMGILPFSLTFFFVFHPQWAVPFHADGPQSQLAAFFYFLFSVLTLDMLFVIVALNWTALFPEMYTTLQERAHASSWRQFFGLIGMILGVAMPPVIDSAFGYEAMAALFAGLGFLAFAVSLLGVRESPHAPSSANVPLLRALRLTFWNRAFLTYAGASFFVQLAFVFIISTMPFYTAYVLHATSAQTTLLLSVFFLIAIPCVYIWGAIARRQGAYRSMLASLFLFALALLPFLFISTYSAAIIAILPLGAGIAGVLILLDLLLSDVIDDDEKRSGARREGMYYGVQGFVVRFGITIQALVLTQVLAHSGYVPQRVDQVPHAVFAMKLLLSVTPLSALLIGLLFLWRYPLHGTTWSQAPAGGQAGMHTGC</sequence>
<keyword evidence="3 6" id="KW-0812">Transmembrane</keyword>
<dbReference type="Gene3D" id="1.20.1250.20">
    <property type="entry name" value="MFS general substrate transporter like domains"/>
    <property type="match status" value="2"/>
</dbReference>
<feature type="transmembrane region" description="Helical" evidence="6">
    <location>
        <begin position="291"/>
        <end position="310"/>
    </location>
</feature>
<feature type="transmembrane region" description="Helical" evidence="6">
    <location>
        <begin position="37"/>
        <end position="62"/>
    </location>
</feature>
<dbReference type="InterPro" id="IPR020846">
    <property type="entry name" value="MFS_dom"/>
</dbReference>
<feature type="transmembrane region" description="Helical" evidence="6">
    <location>
        <begin position="156"/>
        <end position="176"/>
    </location>
</feature>
<evidence type="ECO:0000259" key="7">
    <source>
        <dbReference type="PROSITE" id="PS50850"/>
    </source>
</evidence>
<protein>
    <recommendedName>
        <fullName evidence="7">Major facilitator superfamily (MFS) profile domain-containing protein</fullName>
    </recommendedName>
</protein>
<dbReference type="GO" id="GO:0005886">
    <property type="term" value="C:plasma membrane"/>
    <property type="evidence" value="ECO:0007669"/>
    <property type="project" value="UniProtKB-SubCell"/>
</dbReference>
<dbReference type="SUPFAM" id="SSF103473">
    <property type="entry name" value="MFS general substrate transporter"/>
    <property type="match status" value="1"/>
</dbReference>
<feature type="transmembrane region" description="Helical" evidence="6">
    <location>
        <begin position="356"/>
        <end position="377"/>
    </location>
</feature>
<dbReference type="RefSeq" id="WP_067711020.1">
    <property type="nucleotide sequence ID" value="NZ_LPVJ01000001.1"/>
</dbReference>
<reference evidence="8 10" key="1">
    <citation type="submission" date="2015-12" db="EMBL/GenBank/DDBJ databases">
        <title>Draft genome sequence of Acidibacillus ferrooxidans ITV001, isolated from a chalcopyrite acid mine drainage site in Brazil.</title>
        <authorList>
            <person name="Dall'Agnol H."/>
            <person name="Nancucheo I."/>
            <person name="Johnson B."/>
            <person name="Oliveira R."/>
            <person name="Leite L."/>
            <person name="Pylro V."/>
            <person name="Nunes G.L."/>
            <person name="Tzotzos G."/>
            <person name="Fernandes G.R."/>
            <person name="Dutra J."/>
            <person name="Orellana S.C."/>
            <person name="Oliveira G."/>
        </authorList>
    </citation>
    <scope>NUCLEOTIDE SEQUENCE [LARGE SCALE GENOMIC DNA]</scope>
    <source>
        <strain evidence="8">ITV001</strain>
        <strain evidence="10">ITV01</strain>
    </source>
</reference>
<evidence type="ECO:0000256" key="2">
    <source>
        <dbReference type="ARBA" id="ARBA00022448"/>
    </source>
</evidence>
<dbReference type="PANTHER" id="PTHR11328:SF24">
    <property type="entry name" value="MAJOR FACILITATOR SUPERFAMILY (MFS) PROFILE DOMAIN-CONTAINING PROTEIN"/>
    <property type="match status" value="1"/>
</dbReference>
<dbReference type="PANTHER" id="PTHR11328">
    <property type="entry name" value="MAJOR FACILITATOR SUPERFAMILY DOMAIN-CONTAINING PROTEIN"/>
    <property type="match status" value="1"/>
</dbReference>
<evidence type="ECO:0000256" key="1">
    <source>
        <dbReference type="ARBA" id="ARBA00004651"/>
    </source>
</evidence>
<dbReference type="OrthoDB" id="9764596at2"/>
<gene>
    <name evidence="8" type="ORF">ATW55_06210</name>
    <name evidence="9" type="ORF">ATW55_06335</name>
</gene>
<feature type="transmembrane region" description="Helical" evidence="6">
    <location>
        <begin position="265"/>
        <end position="284"/>
    </location>
</feature>